<name>A0ABV5SLR3_9MICO</name>
<dbReference type="PANTHER" id="PTHR43792">
    <property type="entry name" value="GNAT FAMILY, PUTATIVE (AFU_ORTHOLOGUE AFUA_3G00765)-RELATED-RELATED"/>
    <property type="match status" value="1"/>
</dbReference>
<accession>A0ABV5SLR3</accession>
<dbReference type="PROSITE" id="PS51186">
    <property type="entry name" value="GNAT"/>
    <property type="match status" value="1"/>
</dbReference>
<dbReference type="EC" id="2.3.-.-" evidence="2"/>
<sequence length="181" mass="20065">MPYGPLPFALETERLTLQLWEESDADGYRRLVVERKRDHAERTGGLDGHVDEPMSLDEALADIRGARESAPARGIHLLTLHPRGSDEFLGYCGLVIGRSTIDEPELAYELLRSAHGHGYATEAAAAVVEAARATGRERLWATVGSWNAPSFRVLEKLGFRRDRTTIDDQAGEIVWTVLDLS</sequence>
<evidence type="ECO:0000259" key="1">
    <source>
        <dbReference type="PROSITE" id="PS51186"/>
    </source>
</evidence>
<evidence type="ECO:0000313" key="3">
    <source>
        <dbReference type="Proteomes" id="UP001589667"/>
    </source>
</evidence>
<reference evidence="2 3" key="1">
    <citation type="submission" date="2024-09" db="EMBL/GenBank/DDBJ databases">
        <authorList>
            <person name="Sun Q."/>
            <person name="Mori K."/>
        </authorList>
    </citation>
    <scope>NUCLEOTIDE SEQUENCE [LARGE SCALE GENOMIC DNA]</scope>
    <source>
        <strain evidence="2 3">JCM 14321</strain>
    </source>
</reference>
<dbReference type="Pfam" id="PF13302">
    <property type="entry name" value="Acetyltransf_3"/>
    <property type="match status" value="1"/>
</dbReference>
<gene>
    <name evidence="2" type="ORF">ACFFQV_03130</name>
</gene>
<keyword evidence="3" id="KW-1185">Reference proteome</keyword>
<dbReference type="Gene3D" id="3.40.630.30">
    <property type="match status" value="1"/>
</dbReference>
<dbReference type="InterPro" id="IPR016181">
    <property type="entry name" value="Acyl_CoA_acyltransferase"/>
</dbReference>
<dbReference type="InterPro" id="IPR000182">
    <property type="entry name" value="GNAT_dom"/>
</dbReference>
<dbReference type="InterPro" id="IPR051531">
    <property type="entry name" value="N-acetyltransferase"/>
</dbReference>
<proteinExistence type="predicted"/>
<dbReference type="GO" id="GO:0016746">
    <property type="term" value="F:acyltransferase activity"/>
    <property type="evidence" value="ECO:0007669"/>
    <property type="project" value="UniProtKB-KW"/>
</dbReference>
<dbReference type="Proteomes" id="UP001589667">
    <property type="component" value="Unassembled WGS sequence"/>
</dbReference>
<dbReference type="SUPFAM" id="SSF55729">
    <property type="entry name" value="Acyl-CoA N-acyltransferases (Nat)"/>
    <property type="match status" value="1"/>
</dbReference>
<dbReference type="RefSeq" id="WP_157422889.1">
    <property type="nucleotide sequence ID" value="NZ_BAAANI010000006.1"/>
</dbReference>
<keyword evidence="2" id="KW-0808">Transferase</keyword>
<evidence type="ECO:0000313" key="2">
    <source>
        <dbReference type="EMBL" id="MFB9641276.1"/>
    </source>
</evidence>
<feature type="domain" description="N-acetyltransferase" evidence="1">
    <location>
        <begin position="15"/>
        <end position="180"/>
    </location>
</feature>
<dbReference type="PANTHER" id="PTHR43792:SF1">
    <property type="entry name" value="N-ACETYLTRANSFERASE DOMAIN-CONTAINING PROTEIN"/>
    <property type="match status" value="1"/>
</dbReference>
<dbReference type="EMBL" id="JBHMBL010000001">
    <property type="protein sequence ID" value="MFB9641276.1"/>
    <property type="molecule type" value="Genomic_DNA"/>
</dbReference>
<organism evidence="2 3">
    <name type="scientific">Agromyces lapidis</name>
    <dbReference type="NCBI Taxonomy" id="279574"/>
    <lineage>
        <taxon>Bacteria</taxon>
        <taxon>Bacillati</taxon>
        <taxon>Actinomycetota</taxon>
        <taxon>Actinomycetes</taxon>
        <taxon>Micrococcales</taxon>
        <taxon>Microbacteriaceae</taxon>
        <taxon>Agromyces</taxon>
    </lineage>
</organism>
<comment type="caution">
    <text evidence="2">The sequence shown here is derived from an EMBL/GenBank/DDBJ whole genome shotgun (WGS) entry which is preliminary data.</text>
</comment>
<keyword evidence="2" id="KW-0012">Acyltransferase</keyword>
<protein>
    <submittedName>
        <fullName evidence="2">GNAT family N-acetyltransferase</fullName>
        <ecNumber evidence="2">2.3.-.-</ecNumber>
    </submittedName>
</protein>